<protein>
    <submittedName>
        <fullName evidence="1">Uncharacterized protein</fullName>
    </submittedName>
</protein>
<evidence type="ECO:0000313" key="2">
    <source>
        <dbReference type="Proteomes" id="UP001056384"/>
    </source>
</evidence>
<dbReference type="Proteomes" id="UP001056384">
    <property type="component" value="Chromosome 3"/>
</dbReference>
<name>A0A9Q9AQU1_9PEZI</name>
<dbReference type="OrthoDB" id="4843554at2759"/>
<gene>
    <name evidence="1" type="ORF">Slin15195_G038370</name>
</gene>
<organism evidence="1 2">
    <name type="scientific">Septoria linicola</name>
    <dbReference type="NCBI Taxonomy" id="215465"/>
    <lineage>
        <taxon>Eukaryota</taxon>
        <taxon>Fungi</taxon>
        <taxon>Dikarya</taxon>
        <taxon>Ascomycota</taxon>
        <taxon>Pezizomycotina</taxon>
        <taxon>Dothideomycetes</taxon>
        <taxon>Dothideomycetidae</taxon>
        <taxon>Mycosphaerellales</taxon>
        <taxon>Mycosphaerellaceae</taxon>
        <taxon>Septoria</taxon>
    </lineage>
</organism>
<dbReference type="AlphaFoldDB" id="A0A9Q9AQU1"/>
<reference evidence="1" key="1">
    <citation type="submission" date="2022-06" db="EMBL/GenBank/DDBJ databases">
        <title>Complete genome sequences of two strains of the flax pathogen Septoria linicola.</title>
        <authorList>
            <person name="Lapalu N."/>
            <person name="Simon A."/>
            <person name="Demenou B."/>
            <person name="Paumier D."/>
            <person name="Guillot M.-P."/>
            <person name="Gout L."/>
            <person name="Valade R."/>
        </authorList>
    </citation>
    <scope>NUCLEOTIDE SEQUENCE</scope>
    <source>
        <strain evidence="1">SE15195</strain>
    </source>
</reference>
<sequence length="154" mass="15084">MDTDNGDSQYLDCVCKSSDASCNIGPCASCFEQFGSKGNDNDVHDIQSKCSFSSTSYNAMATGSASCGATSSSDMGMGMGVMSSTSVVSTTDSAGSMTASTSTAMMTDMTSASMGDMTSGSATPAQQTGNAAVVRGVGSGLGVAAGLAGLAGLF</sequence>
<proteinExistence type="predicted"/>
<dbReference type="EMBL" id="CP099420">
    <property type="protein sequence ID" value="USW50518.1"/>
    <property type="molecule type" value="Genomic_DNA"/>
</dbReference>
<accession>A0A9Q9AQU1</accession>
<evidence type="ECO:0000313" key="1">
    <source>
        <dbReference type="EMBL" id="USW50518.1"/>
    </source>
</evidence>
<keyword evidence="2" id="KW-1185">Reference proteome</keyword>